<comment type="caution">
    <text evidence="2">The sequence shown here is derived from an EMBL/GenBank/DDBJ whole genome shotgun (WGS) entry which is preliminary data.</text>
</comment>
<keyword evidence="1" id="KW-0812">Transmembrane</keyword>
<organism evidence="2 3">
    <name type="scientific">Macleaya cordata</name>
    <name type="common">Five-seeded plume-poppy</name>
    <name type="synonym">Bocconia cordata</name>
    <dbReference type="NCBI Taxonomy" id="56857"/>
    <lineage>
        <taxon>Eukaryota</taxon>
        <taxon>Viridiplantae</taxon>
        <taxon>Streptophyta</taxon>
        <taxon>Embryophyta</taxon>
        <taxon>Tracheophyta</taxon>
        <taxon>Spermatophyta</taxon>
        <taxon>Magnoliopsida</taxon>
        <taxon>Ranunculales</taxon>
        <taxon>Papaveraceae</taxon>
        <taxon>Papaveroideae</taxon>
        <taxon>Macleaya</taxon>
    </lineage>
</organism>
<protein>
    <submittedName>
        <fullName evidence="2">Uncharacterized protein</fullName>
    </submittedName>
</protein>
<keyword evidence="3" id="KW-1185">Reference proteome</keyword>
<gene>
    <name evidence="2" type="ORF">BVC80_1321g66</name>
</gene>
<dbReference type="STRING" id="56857.A0A200Q0D4"/>
<dbReference type="EMBL" id="MVGT01003464">
    <property type="protein sequence ID" value="OVA03918.1"/>
    <property type="molecule type" value="Genomic_DNA"/>
</dbReference>
<keyword evidence="1" id="KW-1133">Transmembrane helix</keyword>
<evidence type="ECO:0000256" key="1">
    <source>
        <dbReference type="SAM" id="Phobius"/>
    </source>
</evidence>
<dbReference type="InParanoid" id="A0A200Q0D4"/>
<dbReference type="Proteomes" id="UP000195402">
    <property type="component" value="Unassembled WGS sequence"/>
</dbReference>
<keyword evidence="1" id="KW-0472">Membrane</keyword>
<dbReference type="OMA" id="HACTLNT"/>
<dbReference type="AlphaFoldDB" id="A0A200Q0D4"/>
<evidence type="ECO:0000313" key="3">
    <source>
        <dbReference type="Proteomes" id="UP000195402"/>
    </source>
</evidence>
<sequence length="168" mass="19528">MLKIPATTTSKWPEKSVHNLISAISFIVFAFLDLLDIILCLFYRFVDGYKEEKNTSNIPCYCGNRGTLGRSVNGDEDKEIELSETLYQRKNIFRDMGFLNKMIKKEREGSNSMKKDGLILKNRWSDCNCESCLSWQKLEDQKLHVVVKEPSQANNEEHRGKPVENWIF</sequence>
<accession>A0A200Q0D4</accession>
<reference evidence="2 3" key="1">
    <citation type="journal article" date="2017" name="Mol. Plant">
        <title>The Genome of Medicinal Plant Macleaya cordata Provides New Insights into Benzylisoquinoline Alkaloids Metabolism.</title>
        <authorList>
            <person name="Liu X."/>
            <person name="Liu Y."/>
            <person name="Huang P."/>
            <person name="Ma Y."/>
            <person name="Qing Z."/>
            <person name="Tang Q."/>
            <person name="Cao H."/>
            <person name="Cheng P."/>
            <person name="Zheng Y."/>
            <person name="Yuan Z."/>
            <person name="Zhou Y."/>
            <person name="Liu J."/>
            <person name="Tang Z."/>
            <person name="Zhuo Y."/>
            <person name="Zhang Y."/>
            <person name="Yu L."/>
            <person name="Huang J."/>
            <person name="Yang P."/>
            <person name="Peng Q."/>
            <person name="Zhang J."/>
            <person name="Jiang W."/>
            <person name="Zhang Z."/>
            <person name="Lin K."/>
            <person name="Ro D.K."/>
            <person name="Chen X."/>
            <person name="Xiong X."/>
            <person name="Shang Y."/>
            <person name="Huang S."/>
            <person name="Zeng J."/>
        </authorList>
    </citation>
    <scope>NUCLEOTIDE SEQUENCE [LARGE SCALE GENOMIC DNA]</scope>
    <source>
        <strain evidence="3">cv. BLH2017</strain>
        <tissue evidence="2">Root</tissue>
    </source>
</reference>
<name>A0A200Q0D4_MACCD</name>
<feature type="transmembrane region" description="Helical" evidence="1">
    <location>
        <begin position="20"/>
        <end position="43"/>
    </location>
</feature>
<dbReference type="OrthoDB" id="284184at2759"/>
<evidence type="ECO:0000313" key="2">
    <source>
        <dbReference type="EMBL" id="OVA03918.1"/>
    </source>
</evidence>
<proteinExistence type="predicted"/>